<evidence type="ECO:0000256" key="4">
    <source>
        <dbReference type="ARBA" id="ARBA00022679"/>
    </source>
</evidence>
<dbReference type="InterPro" id="IPR003594">
    <property type="entry name" value="HATPase_dom"/>
</dbReference>
<organism evidence="8 9">
    <name type="scientific">Hydrogenophaga intermedia</name>
    <dbReference type="NCBI Taxonomy" id="65786"/>
    <lineage>
        <taxon>Bacteria</taxon>
        <taxon>Pseudomonadati</taxon>
        <taxon>Pseudomonadota</taxon>
        <taxon>Betaproteobacteria</taxon>
        <taxon>Burkholderiales</taxon>
        <taxon>Comamonadaceae</taxon>
        <taxon>Hydrogenophaga</taxon>
    </lineage>
</organism>
<feature type="transmembrane region" description="Helical" evidence="6">
    <location>
        <begin position="156"/>
        <end position="174"/>
    </location>
</feature>
<evidence type="ECO:0000256" key="1">
    <source>
        <dbReference type="ARBA" id="ARBA00000085"/>
    </source>
</evidence>
<dbReference type="GO" id="GO:0030295">
    <property type="term" value="F:protein kinase activator activity"/>
    <property type="evidence" value="ECO:0007669"/>
    <property type="project" value="TreeGrafter"/>
</dbReference>
<feature type="transmembrane region" description="Helical" evidence="6">
    <location>
        <begin position="52"/>
        <end position="70"/>
    </location>
</feature>
<dbReference type="InterPro" id="IPR036097">
    <property type="entry name" value="HisK_dim/P_sf"/>
</dbReference>
<proteinExistence type="predicted"/>
<keyword evidence="4" id="KW-0808">Transferase</keyword>
<keyword evidence="6" id="KW-0812">Transmembrane</keyword>
<dbReference type="InterPro" id="IPR036890">
    <property type="entry name" value="HATPase_C_sf"/>
</dbReference>
<keyword evidence="3" id="KW-0597">Phosphoprotein</keyword>
<reference evidence="9" key="1">
    <citation type="submission" date="2014-02" db="EMBL/GenBank/DDBJ databases">
        <authorList>
            <person name="Gan H."/>
        </authorList>
    </citation>
    <scope>NUCLEOTIDE SEQUENCE [LARGE SCALE GENOMIC DNA]</scope>
    <source>
        <strain evidence="9">S1</strain>
    </source>
</reference>
<dbReference type="PRINTS" id="PR00344">
    <property type="entry name" value="BCTRLSENSOR"/>
</dbReference>
<dbReference type="PANTHER" id="PTHR42878">
    <property type="entry name" value="TWO-COMPONENT HISTIDINE KINASE"/>
    <property type="match status" value="1"/>
</dbReference>
<dbReference type="PANTHER" id="PTHR42878:SF13">
    <property type="entry name" value="HISTIDINE KINASE"/>
    <property type="match status" value="1"/>
</dbReference>
<dbReference type="SUPFAM" id="SSF55874">
    <property type="entry name" value="ATPase domain of HSP90 chaperone/DNA topoisomerase II/histidine kinase"/>
    <property type="match status" value="1"/>
</dbReference>
<dbReference type="GO" id="GO:0000156">
    <property type="term" value="F:phosphorelay response regulator activity"/>
    <property type="evidence" value="ECO:0007669"/>
    <property type="project" value="TreeGrafter"/>
</dbReference>
<keyword evidence="9" id="KW-1185">Reference proteome</keyword>
<dbReference type="InterPro" id="IPR003661">
    <property type="entry name" value="HisK_dim/P_dom"/>
</dbReference>
<feature type="transmembrane region" description="Helical" evidence="6">
    <location>
        <begin position="82"/>
        <end position="99"/>
    </location>
</feature>
<dbReference type="EC" id="2.7.13.3" evidence="2"/>
<evidence type="ECO:0000256" key="6">
    <source>
        <dbReference type="SAM" id="Phobius"/>
    </source>
</evidence>
<name>A0A1L1PRZ1_HYDIT</name>
<keyword evidence="6" id="KW-0472">Membrane</keyword>
<dbReference type="InterPro" id="IPR004358">
    <property type="entry name" value="Sig_transdc_His_kin-like_C"/>
</dbReference>
<dbReference type="GO" id="GO:0000155">
    <property type="term" value="F:phosphorelay sensor kinase activity"/>
    <property type="evidence" value="ECO:0007669"/>
    <property type="project" value="InterPro"/>
</dbReference>
<dbReference type="Pfam" id="PF02518">
    <property type="entry name" value="HATPase_c"/>
    <property type="match status" value="1"/>
</dbReference>
<dbReference type="Proteomes" id="UP000028878">
    <property type="component" value="Unassembled WGS sequence"/>
</dbReference>
<evidence type="ECO:0000313" key="8">
    <source>
        <dbReference type="EMBL" id="CDN89697.1"/>
    </source>
</evidence>
<evidence type="ECO:0000313" key="9">
    <source>
        <dbReference type="Proteomes" id="UP000028878"/>
    </source>
</evidence>
<dbReference type="Gene3D" id="1.10.287.130">
    <property type="match status" value="1"/>
</dbReference>
<evidence type="ECO:0000259" key="7">
    <source>
        <dbReference type="PROSITE" id="PS50109"/>
    </source>
</evidence>
<keyword evidence="6" id="KW-1133">Transmembrane helix</keyword>
<evidence type="ECO:0000256" key="3">
    <source>
        <dbReference type="ARBA" id="ARBA00022553"/>
    </source>
</evidence>
<evidence type="ECO:0000256" key="5">
    <source>
        <dbReference type="ARBA" id="ARBA00022777"/>
    </source>
</evidence>
<dbReference type="AlphaFoldDB" id="A0A1L1PRZ1"/>
<dbReference type="GO" id="GO:0007234">
    <property type="term" value="P:osmosensory signaling via phosphorelay pathway"/>
    <property type="evidence" value="ECO:0007669"/>
    <property type="project" value="TreeGrafter"/>
</dbReference>
<dbReference type="CDD" id="cd00075">
    <property type="entry name" value="HATPase"/>
    <property type="match status" value="1"/>
</dbReference>
<feature type="transmembrane region" description="Helical" evidence="6">
    <location>
        <begin position="186"/>
        <end position="204"/>
    </location>
</feature>
<gene>
    <name evidence="8" type="ORF">BN948_04136</name>
</gene>
<dbReference type="PROSITE" id="PS50109">
    <property type="entry name" value="HIS_KIN"/>
    <property type="match status" value="1"/>
</dbReference>
<protein>
    <recommendedName>
        <fullName evidence="2">histidine kinase</fullName>
        <ecNumber evidence="2">2.7.13.3</ecNumber>
    </recommendedName>
</protein>
<dbReference type="CDD" id="cd00082">
    <property type="entry name" value="HisKA"/>
    <property type="match status" value="1"/>
</dbReference>
<dbReference type="InterPro" id="IPR005467">
    <property type="entry name" value="His_kinase_dom"/>
</dbReference>
<accession>A0A1L1PRZ1</accession>
<evidence type="ECO:0000256" key="2">
    <source>
        <dbReference type="ARBA" id="ARBA00012438"/>
    </source>
</evidence>
<comment type="catalytic activity">
    <reaction evidence="1">
        <text>ATP + protein L-histidine = ADP + protein N-phospho-L-histidine.</text>
        <dbReference type="EC" id="2.7.13.3"/>
    </reaction>
</comment>
<dbReference type="InterPro" id="IPR050351">
    <property type="entry name" value="BphY/WalK/GraS-like"/>
</dbReference>
<dbReference type="SUPFAM" id="SSF47384">
    <property type="entry name" value="Homodimeric domain of signal transducing histidine kinase"/>
    <property type="match status" value="1"/>
</dbReference>
<feature type="transmembrane region" description="Helical" evidence="6">
    <location>
        <begin position="111"/>
        <end position="129"/>
    </location>
</feature>
<dbReference type="SMART" id="SM00387">
    <property type="entry name" value="HATPase_c"/>
    <property type="match status" value="1"/>
</dbReference>
<dbReference type="Gene3D" id="3.30.565.10">
    <property type="entry name" value="Histidine kinase-like ATPase, C-terminal domain"/>
    <property type="match status" value="1"/>
</dbReference>
<feature type="transmembrane region" description="Helical" evidence="6">
    <location>
        <begin position="135"/>
        <end position="151"/>
    </location>
</feature>
<keyword evidence="5 8" id="KW-0418">Kinase</keyword>
<sequence>MASVSVQSGQESILRLNRLQWKSGWARWRQWLLDEVVHTPLEPILHPSPRRLVWIGFFTFSGHLLIYWIWAHAVPQPYENLAARLIMAFLALIYLMPGLRRDPTSAMSGRLFSLATWIQLPWFFSWMYAMNGGNQAWLGSVAAMVLIYYHATDWRLATLGLLTGGAAGLYTSHLMGATPVGPDQPLANVVVIAFAWTMGLMLGISSANLRRARLLNTLSTMGVMAHELRTPLATVNLMGDVLRNLSQHDVSDAKRKKFEELATRLQNLVRSMNRQIDTQISNAQLLRLPREHSAIQAAELVQEVVASYPYRSSRERDCVRVQVQQDFCFMGSRSLFAQVVINLLKNALHALAAASHAPQPGDLRVDVGIHHGKGRIAVSDDGVGISHELQNRIFEPFYSSQAGAGNGLGLTFCKNVVEGAHGRISVHSEPGLGAVFMIDLPLTTTAPVRPAATAQSQWL</sequence>
<reference evidence="9" key="2">
    <citation type="submission" date="2014-11" db="EMBL/GenBank/DDBJ databases">
        <title>Draft genome sequence of Hydrogenophaga intermedia S1.</title>
        <authorList>
            <person name="Gan H.M."/>
            <person name="Chew T.H."/>
            <person name="Stolz A."/>
        </authorList>
    </citation>
    <scope>NUCLEOTIDE SEQUENCE [LARGE SCALE GENOMIC DNA]</scope>
    <source>
        <strain evidence="9">S1</strain>
    </source>
</reference>
<feature type="domain" description="Histidine kinase" evidence="7">
    <location>
        <begin position="223"/>
        <end position="444"/>
    </location>
</feature>
<dbReference type="EMBL" id="CCAE010000050">
    <property type="protein sequence ID" value="CDN89697.1"/>
    <property type="molecule type" value="Genomic_DNA"/>
</dbReference>